<dbReference type="Gene3D" id="3.40.50.450">
    <property type="match status" value="1"/>
</dbReference>
<sequence length="380" mass="41128">MELDRERMCRLALLLCQHWQGRYLRRSLQGLEHATAFFSLGGEEQKKRLTPAAYDQLLPYIRQGDNSALGAQLQKTLDKCRALGVHLLFSIDDDFPNLLRETADPPELLFVAGEREILHWPQLAIVGSRKASPSGIKQAEQIARELAVVGLVISSGLALGIDAAAHRGCLSAGGKTIAVLGSGLDQLYPRRNLNLSQQIIAEGGAIISEYPFGMAPQAANFPKRNRIVTGLALGTLVVEAAERSGSLISASLALEENREVFAVPGSINNPLSRGCHKLIKQGAILVEGARDIAEHLSTSIQGQLALLAPELESLKTDKSVAGEEEWALKGVLQYVGFDPISLDEIQMASGLAADEISVQLMELEINGQICQQAGLYQRLK</sequence>
<protein>
    <submittedName>
        <fullName evidence="4">DNA processing protein</fullName>
    </submittedName>
</protein>
<organism evidence="4 5">
    <name type="scientific">Pseudoteredinibacter isoporae</name>
    <dbReference type="NCBI Taxonomy" id="570281"/>
    <lineage>
        <taxon>Bacteria</taxon>
        <taxon>Pseudomonadati</taxon>
        <taxon>Pseudomonadota</taxon>
        <taxon>Gammaproteobacteria</taxon>
        <taxon>Cellvibrionales</taxon>
        <taxon>Cellvibrionaceae</taxon>
        <taxon>Pseudoteredinibacter</taxon>
    </lineage>
</organism>
<dbReference type="Proteomes" id="UP000528457">
    <property type="component" value="Unassembled WGS sequence"/>
</dbReference>
<dbReference type="GO" id="GO:0009294">
    <property type="term" value="P:DNA-mediated transformation"/>
    <property type="evidence" value="ECO:0007669"/>
    <property type="project" value="InterPro"/>
</dbReference>
<dbReference type="SUPFAM" id="SSF102405">
    <property type="entry name" value="MCP/YpsA-like"/>
    <property type="match status" value="1"/>
</dbReference>
<evidence type="ECO:0000313" key="5">
    <source>
        <dbReference type="Proteomes" id="UP000528457"/>
    </source>
</evidence>
<keyword evidence="5" id="KW-1185">Reference proteome</keyword>
<evidence type="ECO:0000259" key="2">
    <source>
        <dbReference type="Pfam" id="PF02481"/>
    </source>
</evidence>
<feature type="domain" description="DprA winged helix" evidence="3">
    <location>
        <begin position="330"/>
        <end position="374"/>
    </location>
</feature>
<dbReference type="FunCoup" id="A0A7X0MVS5">
    <property type="interactions" value="345"/>
</dbReference>
<comment type="caution">
    <text evidence="4">The sequence shown here is derived from an EMBL/GenBank/DDBJ whole genome shotgun (WGS) entry which is preliminary data.</text>
</comment>
<gene>
    <name evidence="4" type="ORF">HNR48_000437</name>
</gene>
<dbReference type="InParanoid" id="A0A7X0MVS5"/>
<dbReference type="RefSeq" id="WP_166852074.1">
    <property type="nucleotide sequence ID" value="NZ_JAAONY010000001.1"/>
</dbReference>
<dbReference type="Gene3D" id="1.10.10.10">
    <property type="entry name" value="Winged helix-like DNA-binding domain superfamily/Winged helix DNA-binding domain"/>
    <property type="match status" value="1"/>
</dbReference>
<dbReference type="InterPro" id="IPR057666">
    <property type="entry name" value="DrpA_SLOG"/>
</dbReference>
<dbReference type="Pfam" id="PF17782">
    <property type="entry name" value="WHD_DprA"/>
    <property type="match status" value="1"/>
</dbReference>
<dbReference type="InterPro" id="IPR041614">
    <property type="entry name" value="DprA_WH"/>
</dbReference>
<evidence type="ECO:0000313" key="4">
    <source>
        <dbReference type="EMBL" id="MBB6520159.1"/>
    </source>
</evidence>
<dbReference type="AlphaFoldDB" id="A0A7X0MVS5"/>
<feature type="domain" description="Smf/DprA SLOG" evidence="2">
    <location>
        <begin position="87"/>
        <end position="296"/>
    </location>
</feature>
<dbReference type="InterPro" id="IPR003488">
    <property type="entry name" value="DprA"/>
</dbReference>
<dbReference type="NCBIfam" id="TIGR00732">
    <property type="entry name" value="dprA"/>
    <property type="match status" value="1"/>
</dbReference>
<comment type="similarity">
    <text evidence="1">Belongs to the DprA/Smf family.</text>
</comment>
<dbReference type="InterPro" id="IPR036388">
    <property type="entry name" value="WH-like_DNA-bd_sf"/>
</dbReference>
<accession>A0A7X0MVS5</accession>
<dbReference type="Pfam" id="PF02481">
    <property type="entry name" value="DNA_processg_A"/>
    <property type="match status" value="1"/>
</dbReference>
<dbReference type="PANTHER" id="PTHR43022:SF1">
    <property type="entry name" value="PROTEIN SMF"/>
    <property type="match status" value="1"/>
</dbReference>
<proteinExistence type="inferred from homology"/>
<name>A0A7X0MVS5_9GAMM</name>
<reference evidence="4 5" key="1">
    <citation type="submission" date="2020-08" db="EMBL/GenBank/DDBJ databases">
        <title>Genomic Encyclopedia of Type Strains, Phase IV (KMG-IV): sequencing the most valuable type-strain genomes for metagenomic binning, comparative biology and taxonomic classification.</title>
        <authorList>
            <person name="Goeker M."/>
        </authorList>
    </citation>
    <scope>NUCLEOTIDE SEQUENCE [LARGE SCALE GENOMIC DNA]</scope>
    <source>
        <strain evidence="4 5">DSM 22368</strain>
    </source>
</reference>
<evidence type="ECO:0000256" key="1">
    <source>
        <dbReference type="ARBA" id="ARBA00006525"/>
    </source>
</evidence>
<evidence type="ECO:0000259" key="3">
    <source>
        <dbReference type="Pfam" id="PF17782"/>
    </source>
</evidence>
<dbReference type="PANTHER" id="PTHR43022">
    <property type="entry name" value="PROTEIN SMF"/>
    <property type="match status" value="1"/>
</dbReference>
<dbReference type="EMBL" id="JACHHT010000001">
    <property type="protein sequence ID" value="MBB6520159.1"/>
    <property type="molecule type" value="Genomic_DNA"/>
</dbReference>